<proteinExistence type="predicted"/>
<protein>
    <recommendedName>
        <fullName evidence="1">DUF4116 domain-containing protein</fullName>
    </recommendedName>
</protein>
<feature type="domain" description="DUF4116" evidence="1">
    <location>
        <begin position="229"/>
        <end position="261"/>
    </location>
</feature>
<dbReference type="EMBL" id="CAKOGP040000002">
    <property type="protein sequence ID" value="CAJ1923486.1"/>
    <property type="molecule type" value="Genomic_DNA"/>
</dbReference>
<dbReference type="Proteomes" id="UP001295423">
    <property type="component" value="Unassembled WGS sequence"/>
</dbReference>
<evidence type="ECO:0000313" key="2">
    <source>
        <dbReference type="EMBL" id="CAJ1923486.1"/>
    </source>
</evidence>
<accession>A0AAD2CBH5</accession>
<sequence length="698" mass="81059">MAATLATISSHTVGAFNSLSPSLKELEQFEERGRRILECEIKVRHWKEKLACLMKEQERYYRLARLRRSAELEWLQLSHVEKMKKENIIAAFQSDKIPAGLHRFVEDDFPLHIRSDREIFLARVRRKDFGYFDTLRYSIRSLIPPALHGDKEVMLECVQRNARAVECLTDDLKDDKDMFRAVLKTSPLAPKFLLLFSEEVRSDPVLVLQLFHHPDVSPSHGKPKTQVMRYASQRLRGDYDFVLQCVQKSGLNLRHASDNLRRDPRIVAAACAENREAIAHCLPEAIVDGMWEHIDIAKAVVTQPDLDLAMKCMERYNGNHEILSLALFHLEIEWDMLPEELQSNVDFILRAIKLQPEKVWYSLSKEMRDELRVGSEMLKNKSCTEEMIWDVIEECPDVLFSRECVKAFLMNHSHLTSALEYISGITDVNIWNDREMMLVAISQNHWHWDGCSEVLRQDRDFMLELAEKCPSVFVCVEDEYQMQHPEMVIRALQKHPEYLKERFDDFCPELWENRKVVMAWLEIGGGWSEHFFPEEFSNDEELILMAIQHQLEDIGMASDELLEDELFISKALAVNASIIERVNPILIWEEDLLMVAISKDAHCIGYFLEEFEDTGTLVSFAQKVRHKLREYWTFHNDVLPSMRASSKEQNDCFLPMLNQGPATLATYIDKISSYVGMMDEGEIPTYIAASNHLASWGL</sequence>
<dbReference type="InterPro" id="IPR025197">
    <property type="entry name" value="DUF4116"/>
</dbReference>
<reference evidence="2" key="1">
    <citation type="submission" date="2023-08" db="EMBL/GenBank/DDBJ databases">
        <authorList>
            <person name="Audoor S."/>
            <person name="Bilcke G."/>
        </authorList>
    </citation>
    <scope>NUCLEOTIDE SEQUENCE</scope>
</reference>
<evidence type="ECO:0000313" key="3">
    <source>
        <dbReference type="Proteomes" id="UP001295423"/>
    </source>
</evidence>
<organism evidence="2 3">
    <name type="scientific">Cylindrotheca closterium</name>
    <dbReference type="NCBI Taxonomy" id="2856"/>
    <lineage>
        <taxon>Eukaryota</taxon>
        <taxon>Sar</taxon>
        <taxon>Stramenopiles</taxon>
        <taxon>Ochrophyta</taxon>
        <taxon>Bacillariophyta</taxon>
        <taxon>Bacillariophyceae</taxon>
        <taxon>Bacillariophycidae</taxon>
        <taxon>Bacillariales</taxon>
        <taxon>Bacillariaceae</taxon>
        <taxon>Cylindrotheca</taxon>
    </lineage>
</organism>
<gene>
    <name evidence="2" type="ORF">CYCCA115_LOCUS1032</name>
</gene>
<evidence type="ECO:0000259" key="1">
    <source>
        <dbReference type="Pfam" id="PF13475"/>
    </source>
</evidence>
<dbReference type="AlphaFoldDB" id="A0AAD2CBH5"/>
<comment type="caution">
    <text evidence="2">The sequence shown here is derived from an EMBL/GenBank/DDBJ whole genome shotgun (WGS) entry which is preliminary data.</text>
</comment>
<keyword evidence="3" id="KW-1185">Reference proteome</keyword>
<feature type="domain" description="DUF4116" evidence="1">
    <location>
        <begin position="150"/>
        <end position="189"/>
    </location>
</feature>
<feature type="domain" description="DUF4116" evidence="1">
    <location>
        <begin position="433"/>
        <end position="480"/>
    </location>
</feature>
<name>A0AAD2CBH5_9STRA</name>
<dbReference type="Pfam" id="PF13475">
    <property type="entry name" value="DUF4116"/>
    <property type="match status" value="3"/>
</dbReference>